<dbReference type="Proteomes" id="UP000269721">
    <property type="component" value="Unassembled WGS sequence"/>
</dbReference>
<accession>A0A4P9VWB8</accession>
<name>A0A4P9VWB8_9FUNG</name>
<evidence type="ECO:0000256" key="1">
    <source>
        <dbReference type="SAM" id="MobiDB-lite"/>
    </source>
</evidence>
<proteinExistence type="predicted"/>
<dbReference type="AlphaFoldDB" id="A0A4P9VWB8"/>
<keyword evidence="3" id="KW-1185">Reference proteome</keyword>
<sequence length="107" mass="11606">MSDKPINYKSRITAVVCNLYVWRSSGGARLRLEAAAGKDSGGLSAPQPQRAHPLRFSSPLPSLDLYFSAACWPLATSETSPPSPQKHGRPRPRRPALGSYSQNSTAR</sequence>
<protein>
    <submittedName>
        <fullName evidence="2">Uncharacterized protein</fullName>
    </submittedName>
</protein>
<reference evidence="3" key="1">
    <citation type="journal article" date="2018" name="Nat. Microbiol.">
        <title>Leveraging single-cell genomics to expand the fungal tree of life.</title>
        <authorList>
            <person name="Ahrendt S.R."/>
            <person name="Quandt C.A."/>
            <person name="Ciobanu D."/>
            <person name="Clum A."/>
            <person name="Salamov A."/>
            <person name="Andreopoulos B."/>
            <person name="Cheng J.F."/>
            <person name="Woyke T."/>
            <person name="Pelin A."/>
            <person name="Henrissat B."/>
            <person name="Reynolds N.K."/>
            <person name="Benny G.L."/>
            <person name="Smith M.E."/>
            <person name="James T.Y."/>
            <person name="Grigoriev I.V."/>
        </authorList>
    </citation>
    <scope>NUCLEOTIDE SEQUENCE [LARGE SCALE GENOMIC DNA]</scope>
</reference>
<organism evidence="2 3">
    <name type="scientific">Blyttiomyces helicus</name>
    <dbReference type="NCBI Taxonomy" id="388810"/>
    <lineage>
        <taxon>Eukaryota</taxon>
        <taxon>Fungi</taxon>
        <taxon>Fungi incertae sedis</taxon>
        <taxon>Chytridiomycota</taxon>
        <taxon>Chytridiomycota incertae sedis</taxon>
        <taxon>Chytridiomycetes</taxon>
        <taxon>Chytridiomycetes incertae sedis</taxon>
        <taxon>Blyttiomyces</taxon>
    </lineage>
</organism>
<evidence type="ECO:0000313" key="2">
    <source>
        <dbReference type="EMBL" id="RKO83145.1"/>
    </source>
</evidence>
<feature type="region of interest" description="Disordered" evidence="1">
    <location>
        <begin position="76"/>
        <end position="107"/>
    </location>
</feature>
<evidence type="ECO:0000313" key="3">
    <source>
        <dbReference type="Proteomes" id="UP000269721"/>
    </source>
</evidence>
<gene>
    <name evidence="2" type="ORF">BDK51DRAFT_37242</name>
</gene>
<dbReference type="EMBL" id="ML001602">
    <property type="protein sequence ID" value="RKO83145.1"/>
    <property type="molecule type" value="Genomic_DNA"/>
</dbReference>